<keyword evidence="3" id="KW-1185">Reference proteome</keyword>
<dbReference type="Proteomes" id="UP000499080">
    <property type="component" value="Unassembled WGS sequence"/>
</dbReference>
<protein>
    <submittedName>
        <fullName evidence="2">Uncharacterized protein</fullName>
    </submittedName>
</protein>
<organism evidence="2 3">
    <name type="scientific">Araneus ventricosus</name>
    <name type="common">Orbweaver spider</name>
    <name type="synonym">Epeira ventricosa</name>
    <dbReference type="NCBI Taxonomy" id="182803"/>
    <lineage>
        <taxon>Eukaryota</taxon>
        <taxon>Metazoa</taxon>
        <taxon>Ecdysozoa</taxon>
        <taxon>Arthropoda</taxon>
        <taxon>Chelicerata</taxon>
        <taxon>Arachnida</taxon>
        <taxon>Araneae</taxon>
        <taxon>Araneomorphae</taxon>
        <taxon>Entelegynae</taxon>
        <taxon>Araneoidea</taxon>
        <taxon>Araneidae</taxon>
        <taxon>Araneus</taxon>
    </lineage>
</organism>
<reference evidence="2 3" key="1">
    <citation type="journal article" date="2019" name="Sci. Rep.">
        <title>Orb-weaving spider Araneus ventricosus genome elucidates the spidroin gene catalogue.</title>
        <authorList>
            <person name="Kono N."/>
            <person name="Nakamura H."/>
            <person name="Ohtoshi R."/>
            <person name="Moran D.A.P."/>
            <person name="Shinohara A."/>
            <person name="Yoshida Y."/>
            <person name="Fujiwara M."/>
            <person name="Mori M."/>
            <person name="Tomita M."/>
            <person name="Arakawa K."/>
        </authorList>
    </citation>
    <scope>NUCLEOTIDE SEQUENCE [LARGE SCALE GENOMIC DNA]</scope>
</reference>
<dbReference type="AlphaFoldDB" id="A0A4Y2UZY3"/>
<evidence type="ECO:0000313" key="3">
    <source>
        <dbReference type="Proteomes" id="UP000499080"/>
    </source>
</evidence>
<evidence type="ECO:0000313" key="1">
    <source>
        <dbReference type="EMBL" id="GBO17044.1"/>
    </source>
</evidence>
<sequence>MTPILPGYDPSLEMGSKSHTTIIVPTREARICLLIRQLLILEPAVLYAPIIFNDFLDPDRHLLCRSSNGNFFLASRTLKIQNKVSESPWQCQETFAIPFPKYFQRL</sequence>
<proteinExistence type="predicted"/>
<evidence type="ECO:0000313" key="2">
    <source>
        <dbReference type="EMBL" id="GBO17674.1"/>
    </source>
</evidence>
<gene>
    <name evidence="1" type="ORF">AVEN_108891_1</name>
    <name evidence="2" type="ORF">AVEN_130982_1</name>
</gene>
<dbReference type="EMBL" id="BGPR01041405">
    <property type="protein sequence ID" value="GBO17674.1"/>
    <property type="molecule type" value="Genomic_DNA"/>
</dbReference>
<name>A0A4Y2UZY3_ARAVE</name>
<accession>A0A4Y2UZY3</accession>
<dbReference type="EMBL" id="BGPR01040848">
    <property type="protein sequence ID" value="GBO17044.1"/>
    <property type="molecule type" value="Genomic_DNA"/>
</dbReference>
<comment type="caution">
    <text evidence="2">The sequence shown here is derived from an EMBL/GenBank/DDBJ whole genome shotgun (WGS) entry which is preliminary data.</text>
</comment>